<keyword evidence="4 6" id="KW-0503">Monooxygenase</keyword>
<proteinExistence type="predicted"/>
<organism evidence="6 7">
    <name type="scientific">Streptomyces rameus</name>
    <dbReference type="NCBI Taxonomy" id="68261"/>
    <lineage>
        <taxon>Bacteria</taxon>
        <taxon>Bacillati</taxon>
        <taxon>Actinomycetota</taxon>
        <taxon>Actinomycetes</taxon>
        <taxon>Kitasatosporales</taxon>
        <taxon>Streptomycetaceae</taxon>
        <taxon>Streptomyces</taxon>
    </lineage>
</organism>
<evidence type="ECO:0000256" key="1">
    <source>
        <dbReference type="ARBA" id="ARBA00022630"/>
    </source>
</evidence>
<feature type="domain" description="FAD-binding" evidence="5">
    <location>
        <begin position="2"/>
        <end position="169"/>
    </location>
</feature>
<dbReference type="Gene3D" id="3.50.50.60">
    <property type="entry name" value="FAD/NAD(P)-binding domain"/>
    <property type="match status" value="1"/>
</dbReference>
<dbReference type="Pfam" id="PF01494">
    <property type="entry name" value="FAD_binding_3"/>
    <property type="match status" value="2"/>
</dbReference>
<keyword evidence="1" id="KW-0285">Flavoprotein</keyword>
<comment type="caution">
    <text evidence="6">The sequence shown here is derived from an EMBL/GenBank/DDBJ whole genome shotgun (WGS) entry which is preliminary data.</text>
</comment>
<gene>
    <name evidence="6" type="ORF">GCM10010521_61670</name>
</gene>
<dbReference type="InterPro" id="IPR002938">
    <property type="entry name" value="FAD-bd"/>
</dbReference>
<keyword evidence="2" id="KW-0274">FAD</keyword>
<feature type="domain" description="FAD-binding" evidence="5">
    <location>
        <begin position="312"/>
        <end position="354"/>
    </location>
</feature>
<dbReference type="PANTHER" id="PTHR47178">
    <property type="entry name" value="MONOOXYGENASE, FAD-BINDING"/>
    <property type="match status" value="1"/>
</dbReference>
<dbReference type="GO" id="GO:0004497">
    <property type="term" value="F:monooxygenase activity"/>
    <property type="evidence" value="ECO:0007669"/>
    <property type="project" value="UniProtKB-KW"/>
</dbReference>
<dbReference type="RefSeq" id="WP_345058154.1">
    <property type="nucleotide sequence ID" value="NZ_BAAAVM010000119.1"/>
</dbReference>
<dbReference type="Proteomes" id="UP001500893">
    <property type="component" value="Unassembled WGS sequence"/>
</dbReference>
<protein>
    <submittedName>
        <fullName evidence="6">FAD-dependent monooxygenase</fullName>
    </submittedName>
</protein>
<dbReference type="SUPFAM" id="SSF51905">
    <property type="entry name" value="FAD/NAD(P)-binding domain"/>
    <property type="match status" value="1"/>
</dbReference>
<name>A0ABN3V2N8_9ACTN</name>
<keyword evidence="7" id="KW-1185">Reference proteome</keyword>
<keyword evidence="3" id="KW-0560">Oxidoreductase</keyword>
<evidence type="ECO:0000256" key="4">
    <source>
        <dbReference type="ARBA" id="ARBA00023033"/>
    </source>
</evidence>
<dbReference type="PANTHER" id="PTHR47178:SF5">
    <property type="entry name" value="FAD-BINDING DOMAIN-CONTAINING PROTEIN"/>
    <property type="match status" value="1"/>
</dbReference>
<reference evidence="6 7" key="1">
    <citation type="journal article" date="2019" name="Int. J. Syst. Evol. Microbiol.">
        <title>The Global Catalogue of Microorganisms (GCM) 10K type strain sequencing project: providing services to taxonomists for standard genome sequencing and annotation.</title>
        <authorList>
            <consortium name="The Broad Institute Genomics Platform"/>
            <consortium name="The Broad Institute Genome Sequencing Center for Infectious Disease"/>
            <person name="Wu L."/>
            <person name="Ma J."/>
        </authorList>
    </citation>
    <scope>NUCLEOTIDE SEQUENCE [LARGE SCALE GENOMIC DNA]</scope>
    <source>
        <strain evidence="6 7">JCM 11574</strain>
    </source>
</reference>
<evidence type="ECO:0000259" key="5">
    <source>
        <dbReference type="Pfam" id="PF01494"/>
    </source>
</evidence>
<sequence length="402" mass="43428">MHVLVAGAGVGGLCLAQGLRKRGIGVVVLERDVAPDARAQGLRLKIDAHGRAALADCLDEDYYQLVTATANKPYQSRGVTLDENLNELHSAVPARPVDEATASIVVNRHTLRQILMSEMSGHVFFDKEFERYELVDDRVVAHCRDGSIWFADVLVGADGINSTVRGQLVPDAEVIDTGLWSIYGQLMLDEQNRKWLPDNVFGGSRPVLGPQGRTLALGSFQPQMPIDEAIAQFAPPAEVTPVDDYLKWNLIAPAEQFGVDAAQFFGSSPEWLHAKARDMTAQWSPIVQRMLAESLAAVTFPLAIQACRPGATWPAGRVTLLGDAIHATTPVGGVGANVALRDAAALARNLAEVADFPDLVQPAIAQYETAMREYGYQAVSDSLAGAERILRSKRLLDTGRSG</sequence>
<dbReference type="EMBL" id="BAAAVM010000119">
    <property type="protein sequence ID" value="GAA2774906.1"/>
    <property type="molecule type" value="Genomic_DNA"/>
</dbReference>
<evidence type="ECO:0000313" key="6">
    <source>
        <dbReference type="EMBL" id="GAA2774906.1"/>
    </source>
</evidence>
<evidence type="ECO:0000313" key="7">
    <source>
        <dbReference type="Proteomes" id="UP001500893"/>
    </source>
</evidence>
<evidence type="ECO:0000256" key="2">
    <source>
        <dbReference type="ARBA" id="ARBA00022827"/>
    </source>
</evidence>
<accession>A0ABN3V2N8</accession>
<evidence type="ECO:0000256" key="3">
    <source>
        <dbReference type="ARBA" id="ARBA00023002"/>
    </source>
</evidence>
<dbReference type="PRINTS" id="PR00420">
    <property type="entry name" value="RNGMNOXGNASE"/>
</dbReference>
<dbReference type="InterPro" id="IPR036188">
    <property type="entry name" value="FAD/NAD-bd_sf"/>
</dbReference>